<dbReference type="Proteomes" id="UP000046373">
    <property type="component" value="Unassembled WGS sequence"/>
</dbReference>
<reference evidence="1 2" key="1">
    <citation type="submission" date="2014-08" db="EMBL/GenBank/DDBJ databases">
        <authorList>
            <person name="Moulin Lionel"/>
        </authorList>
    </citation>
    <scope>NUCLEOTIDE SEQUENCE [LARGE SCALE GENOMIC DNA]</scope>
</reference>
<dbReference type="GeneID" id="31887749"/>
<protein>
    <submittedName>
        <fullName evidence="1">Uncharacterized protein</fullName>
    </submittedName>
</protein>
<dbReference type="EMBL" id="CCNB01000003">
    <property type="protein sequence ID" value="CDX17080.1"/>
    <property type="molecule type" value="Genomic_DNA"/>
</dbReference>
<proteinExistence type="predicted"/>
<gene>
    <name evidence="1" type="ORF">MPLDJ20_110086</name>
</gene>
<organism evidence="1 2">
    <name type="scientific">Mesorhizobium plurifarium</name>
    <dbReference type="NCBI Taxonomy" id="69974"/>
    <lineage>
        <taxon>Bacteria</taxon>
        <taxon>Pseudomonadati</taxon>
        <taxon>Pseudomonadota</taxon>
        <taxon>Alphaproteobacteria</taxon>
        <taxon>Hyphomicrobiales</taxon>
        <taxon>Phyllobacteriaceae</taxon>
        <taxon>Mesorhizobium</taxon>
    </lineage>
</organism>
<evidence type="ECO:0000313" key="2">
    <source>
        <dbReference type="Proteomes" id="UP000046373"/>
    </source>
</evidence>
<name>A0A090DLG7_MESPL</name>
<accession>A0A090DLG7</accession>
<sequence>MSISDELRDVSLRYECPNCRRPIVRNGSWFKSVSTFHCDACKAKLRLGYSAKLALFERHHKATFAGA</sequence>
<evidence type="ECO:0000313" key="1">
    <source>
        <dbReference type="EMBL" id="CDX17080.1"/>
    </source>
</evidence>
<dbReference type="AlphaFoldDB" id="A0A090DLG7"/>